<comment type="subcellular location">
    <subcellularLocation>
        <location evidence="11">Cell membrane</location>
        <topology evidence="11">Single-pass membrane protein</topology>
    </subcellularLocation>
</comment>
<dbReference type="NCBIfam" id="TIGR01111">
    <property type="entry name" value="mtrA"/>
    <property type="match status" value="1"/>
</dbReference>
<dbReference type="GO" id="GO:0030269">
    <property type="term" value="F:tetrahydromethanopterin S-methyltransferase activity"/>
    <property type="evidence" value="ECO:0007669"/>
    <property type="project" value="UniProtKB-UniRule"/>
</dbReference>
<dbReference type="NCBIfam" id="NF002126">
    <property type="entry name" value="PRK00964.1-4"/>
    <property type="match status" value="1"/>
</dbReference>
<proteinExistence type="inferred from homology"/>
<evidence type="ECO:0000256" key="3">
    <source>
        <dbReference type="ARBA" id="ARBA00022603"/>
    </source>
</evidence>
<evidence type="ECO:0000256" key="6">
    <source>
        <dbReference type="ARBA" id="ARBA00022967"/>
    </source>
</evidence>
<keyword evidence="7 11" id="KW-1133">Transmembrane helix</keyword>
<dbReference type="Pfam" id="PF04208">
    <property type="entry name" value="MtrA"/>
    <property type="match status" value="1"/>
</dbReference>
<keyword evidence="14" id="KW-1185">Reference proteome</keyword>
<dbReference type="Proteomes" id="UP000570823">
    <property type="component" value="Unassembled WGS sequence"/>
</dbReference>
<organism evidence="13 14">
    <name type="scientific">Methanofollis tationis</name>
    <dbReference type="NCBI Taxonomy" id="81417"/>
    <lineage>
        <taxon>Archaea</taxon>
        <taxon>Methanobacteriati</taxon>
        <taxon>Methanobacteriota</taxon>
        <taxon>Stenosarchaea group</taxon>
        <taxon>Methanomicrobia</taxon>
        <taxon>Methanomicrobiales</taxon>
        <taxon>Methanomicrobiaceae</taxon>
        <taxon>Methanofollis</taxon>
    </lineage>
</organism>
<dbReference type="GO" id="GO:0019386">
    <property type="term" value="P:methanogenesis, from carbon dioxide"/>
    <property type="evidence" value="ECO:0007669"/>
    <property type="project" value="UniProtKB-UniRule"/>
</dbReference>
<evidence type="ECO:0000256" key="7">
    <source>
        <dbReference type="ARBA" id="ARBA00022989"/>
    </source>
</evidence>
<evidence type="ECO:0000313" key="14">
    <source>
        <dbReference type="Proteomes" id="UP000570823"/>
    </source>
</evidence>
<comment type="pathway">
    <text evidence="11">One-carbon metabolism; methanogenesis from CO(2); methyl-coenzyme M from 5,10-methylene-5,6,7,8-tetrahydromethanopterin: step 2/2.</text>
</comment>
<dbReference type="EMBL" id="JABXWR010000001">
    <property type="protein sequence ID" value="NVO66596.1"/>
    <property type="molecule type" value="Genomic_DNA"/>
</dbReference>
<dbReference type="EC" id="7.2.1.4" evidence="11 12"/>
<evidence type="ECO:0000256" key="12">
    <source>
        <dbReference type="NCBIfam" id="TIGR01111"/>
    </source>
</evidence>
<sequence>MADKTSPASGWPIAKGDFHSGDAKSCVAVVTMGSHLDEQAICDAGAALCGSCKTENLGLEKVIANIISNPNIRFVLTCGTEVKGHLSGQTFQALHANGVEGGKVVGSKGAIPFIENLDDAAIKRFQAQTELVDIMETEDLGAIKAKIAELTGKDPGAFGEAPMIVEVKEAEGGAEEVGGEIVEMNGDLALIHARFKIIEKMVTDIGYRDRLAAGVYSGKIEGLMIGLIVSFAILGFLLLG</sequence>
<dbReference type="HAMAP" id="MF_01093">
    <property type="entry name" value="MtrA"/>
    <property type="match status" value="1"/>
</dbReference>
<evidence type="ECO:0000256" key="1">
    <source>
        <dbReference type="ARBA" id="ARBA00022475"/>
    </source>
</evidence>
<dbReference type="GO" id="GO:0006730">
    <property type="term" value="P:one-carbon metabolic process"/>
    <property type="evidence" value="ECO:0007669"/>
    <property type="project" value="UniProtKB-UniRule"/>
</dbReference>
<accession>A0A7K4HMU1</accession>
<keyword evidence="10 11" id="KW-0170">Cobalt</keyword>
<evidence type="ECO:0000256" key="5">
    <source>
        <dbReference type="ARBA" id="ARBA00022692"/>
    </source>
</evidence>
<comment type="function">
    <text evidence="11">Part of a complex that catalyzes the formation of methyl-coenzyme M and tetrahydromethanopterin from coenzyme M and methyl-tetrahydromethanopterin. This is an energy-conserving, sodium-ion translocating step.</text>
</comment>
<keyword evidence="8 11" id="KW-0484">Methanogenesis</keyword>
<protein>
    <recommendedName>
        <fullName evidence="11 12">Tetrahydromethanopterin S-methyltransferase subunit A</fullName>
        <ecNumber evidence="11 12">7.2.1.4</ecNumber>
    </recommendedName>
    <alternativeName>
        <fullName evidence="11">N5-methyltetrahydromethanopterin--coenzyme M methyltransferase subunit A</fullName>
    </alternativeName>
</protein>
<dbReference type="UniPathway" id="UPA00640">
    <property type="reaction ID" value="UER00698"/>
</dbReference>
<dbReference type="GO" id="GO:0050897">
    <property type="term" value="F:cobalt ion binding"/>
    <property type="evidence" value="ECO:0007669"/>
    <property type="project" value="InterPro"/>
</dbReference>
<comment type="similarity">
    <text evidence="11">Belongs to the MtrA family.</text>
</comment>
<dbReference type="GO" id="GO:0032259">
    <property type="term" value="P:methylation"/>
    <property type="evidence" value="ECO:0007669"/>
    <property type="project" value="UniProtKB-KW"/>
</dbReference>
<evidence type="ECO:0000313" key="13">
    <source>
        <dbReference type="EMBL" id="NVO66596.1"/>
    </source>
</evidence>
<evidence type="ECO:0000256" key="9">
    <source>
        <dbReference type="ARBA" id="ARBA00023136"/>
    </source>
</evidence>
<keyword evidence="2 11" id="KW-0554">One-carbon metabolism</keyword>
<gene>
    <name evidence="11" type="primary">mtrA</name>
    <name evidence="13" type="ORF">HWN36_04565</name>
</gene>
<comment type="catalytic activity">
    <reaction evidence="11">
        <text>5-methyl-5,6,7,8-tetrahydromethanopterin + coenzyme M + 2 Na(+)(in) = 5,6,7,8-tetrahydromethanopterin + methyl-coenzyme M + 2 Na(+)(out)</text>
        <dbReference type="Rhea" id="RHEA:53492"/>
        <dbReference type="ChEBI" id="CHEBI:29101"/>
        <dbReference type="ChEBI" id="CHEBI:58103"/>
        <dbReference type="ChEBI" id="CHEBI:58116"/>
        <dbReference type="ChEBI" id="CHEBI:58286"/>
        <dbReference type="ChEBI" id="CHEBI:58319"/>
        <dbReference type="EC" id="7.2.1.4"/>
    </reaction>
</comment>
<comment type="caution">
    <text evidence="13">The sequence shown here is derived from an EMBL/GenBank/DDBJ whole genome shotgun (WGS) entry which is preliminary data.</text>
</comment>
<name>A0A7K4HMU1_9EURY</name>
<evidence type="ECO:0000256" key="11">
    <source>
        <dbReference type="HAMAP-Rule" id="MF_01093"/>
    </source>
</evidence>
<keyword evidence="9 11" id="KW-0472">Membrane</keyword>
<dbReference type="PIRSF" id="PIRSF500207">
    <property type="entry name" value="MtrA"/>
    <property type="match status" value="1"/>
</dbReference>
<dbReference type="OrthoDB" id="130682at2157"/>
<evidence type="ECO:0000256" key="10">
    <source>
        <dbReference type="ARBA" id="ARBA00023285"/>
    </source>
</evidence>
<reference evidence="13 14" key="1">
    <citation type="submission" date="2020-06" db="EMBL/GenBank/DDBJ databases">
        <title>Methanofollis fontis sp. nov., a methanogen isolated from marine sediments near a cold seep at Four-Way Closure Ridge offshore southwestern Taiwan.</title>
        <authorList>
            <person name="Chen S.-C."/>
            <person name="Teng N.-H."/>
            <person name="Lin Y.-S."/>
            <person name="Lai M.-C."/>
            <person name="Chen H.-H."/>
            <person name="Wang C.-C."/>
        </authorList>
    </citation>
    <scope>NUCLEOTIDE SEQUENCE [LARGE SCALE GENOMIC DNA]</scope>
    <source>
        <strain evidence="13 14">DSM 2702</strain>
    </source>
</reference>
<comment type="cofactor">
    <cofactor evidence="11">
        <name>5-hydroxybenzimidazolylcob(I)amide</name>
        <dbReference type="ChEBI" id="CHEBI:60494"/>
    </cofactor>
    <text evidence="11">Binds 1 5-hydroxybenzimidazolylcobamide group.</text>
</comment>
<dbReference type="InterPro" id="IPR030688">
    <property type="entry name" value="MeTrfase_MtrA/MtxA"/>
</dbReference>
<dbReference type="InterPro" id="IPR005778">
    <property type="entry name" value="MtrA"/>
</dbReference>
<feature type="transmembrane region" description="Helical" evidence="11">
    <location>
        <begin position="220"/>
        <end position="239"/>
    </location>
</feature>
<evidence type="ECO:0000256" key="4">
    <source>
        <dbReference type="ARBA" id="ARBA00022679"/>
    </source>
</evidence>
<keyword evidence="1 11" id="KW-1003">Cell membrane</keyword>
<dbReference type="PIRSF" id="PIRSF009452">
    <property type="entry name" value="MtrA_MtxA"/>
    <property type="match status" value="1"/>
</dbReference>
<dbReference type="RefSeq" id="WP_176788277.1">
    <property type="nucleotide sequence ID" value="NZ_JABXWR010000001.1"/>
</dbReference>
<keyword evidence="5 11" id="KW-0812">Transmembrane</keyword>
<evidence type="ECO:0000256" key="8">
    <source>
        <dbReference type="ARBA" id="ARBA00022994"/>
    </source>
</evidence>
<comment type="subunit">
    <text evidence="11">The complex is composed of 8 subunits; MtrA, MtrB, MtrC, MtrD, MtrE, MtrF, MtrG and MtrH.</text>
</comment>
<dbReference type="AlphaFoldDB" id="A0A7K4HMU1"/>
<keyword evidence="3 11" id="KW-0489">Methyltransferase</keyword>
<feature type="binding site" evidence="11">
    <location>
        <position position="85"/>
    </location>
    <ligand>
        <name>5-hydroxybenzimidazolylcob(I)amide</name>
        <dbReference type="ChEBI" id="CHEBI:60494"/>
        <note>cofactor</note>
    </ligand>
</feature>
<keyword evidence="4 11" id="KW-0808">Transferase</keyword>
<dbReference type="GO" id="GO:0005886">
    <property type="term" value="C:plasma membrane"/>
    <property type="evidence" value="ECO:0007669"/>
    <property type="project" value="UniProtKB-SubCell"/>
</dbReference>
<evidence type="ECO:0000256" key="2">
    <source>
        <dbReference type="ARBA" id="ARBA00022563"/>
    </source>
</evidence>
<keyword evidence="6 11" id="KW-1278">Translocase</keyword>